<organism evidence="3 4">
    <name type="scientific">Grimontia hollisae</name>
    <name type="common">Vibrio hollisae</name>
    <dbReference type="NCBI Taxonomy" id="673"/>
    <lineage>
        <taxon>Bacteria</taxon>
        <taxon>Pseudomonadati</taxon>
        <taxon>Pseudomonadota</taxon>
        <taxon>Gammaproteobacteria</taxon>
        <taxon>Vibrionales</taxon>
        <taxon>Vibrionaceae</taxon>
        <taxon>Grimontia</taxon>
    </lineage>
</organism>
<evidence type="ECO:0000313" key="4">
    <source>
        <dbReference type="Proteomes" id="UP000254512"/>
    </source>
</evidence>
<name>A0A377J6W4_GRIHO</name>
<keyword evidence="2" id="KW-0732">Signal</keyword>
<evidence type="ECO:0000256" key="2">
    <source>
        <dbReference type="SAM" id="SignalP"/>
    </source>
</evidence>
<evidence type="ECO:0000256" key="1">
    <source>
        <dbReference type="SAM" id="MobiDB-lite"/>
    </source>
</evidence>
<feature type="compositionally biased region" description="Polar residues" evidence="1">
    <location>
        <begin position="348"/>
        <end position="357"/>
    </location>
</feature>
<sequence>MNKGLILLCAATFFSCFSQAASYEKVVTTGQGETLDQAIDVGLRRAVEQVSGVSIESSRSSLLMSASDGKTKQLVDSMADGTATYSRGDVKYKILNEKCSNDDCRVRLEVKVNVDPRDKIRDQNANRRTIAVGDFSGPKGSTIGKKVEELLVQDRKFKVLHDKRDPALQYFVTGKVITAETNKRVVDNSRTVELTGESIKDVKTYYKSNVLVKFQILDVVNNQVKWSATVPTTSNRNNLSLLVDIASKKVFNQLKDNIYPLVVLVGENGSLVLNSGGNTVKQGQHFDVFNLGEKFIDPVTKESLGRDEIKVATVKVTKVLPKLSYVSVVTGNAADIKNHSIARKSAYTKPQSKKTSQPAPKAVKPKPKEEKTVGIIL</sequence>
<feature type="compositionally biased region" description="Basic and acidic residues" evidence="1">
    <location>
        <begin position="366"/>
        <end position="377"/>
    </location>
</feature>
<feature type="region of interest" description="Disordered" evidence="1">
    <location>
        <begin position="345"/>
        <end position="377"/>
    </location>
</feature>
<dbReference type="AlphaFoldDB" id="A0A377J6W4"/>
<evidence type="ECO:0008006" key="5">
    <source>
        <dbReference type="Google" id="ProtNLM"/>
    </source>
</evidence>
<proteinExistence type="predicted"/>
<dbReference type="EMBL" id="UGHD01000003">
    <property type="protein sequence ID" value="STO98069.1"/>
    <property type="molecule type" value="Genomic_DNA"/>
</dbReference>
<dbReference type="RefSeq" id="WP_115660140.1">
    <property type="nucleotide sequence ID" value="NZ_UGHD01000003.1"/>
</dbReference>
<accession>A0A377J6W4</accession>
<reference evidence="3 4" key="1">
    <citation type="submission" date="2018-06" db="EMBL/GenBank/DDBJ databases">
        <authorList>
            <consortium name="Pathogen Informatics"/>
            <person name="Doyle S."/>
        </authorList>
    </citation>
    <scope>NUCLEOTIDE SEQUENCE [LARGE SCALE GENOMIC DNA]</scope>
    <source>
        <strain evidence="3 4">NCTC11645</strain>
    </source>
</reference>
<dbReference type="PROSITE" id="PS51257">
    <property type="entry name" value="PROKAR_LIPOPROTEIN"/>
    <property type="match status" value="1"/>
</dbReference>
<dbReference type="Proteomes" id="UP000254512">
    <property type="component" value="Unassembled WGS sequence"/>
</dbReference>
<gene>
    <name evidence="3" type="ORF">NCTC11645_03052</name>
</gene>
<feature type="signal peptide" evidence="2">
    <location>
        <begin position="1"/>
        <end position="20"/>
    </location>
</feature>
<evidence type="ECO:0000313" key="3">
    <source>
        <dbReference type="EMBL" id="STO98069.1"/>
    </source>
</evidence>
<protein>
    <recommendedName>
        <fullName evidence="5">Periplasmic protein</fullName>
    </recommendedName>
</protein>
<feature type="chain" id="PRO_5016970992" description="Periplasmic protein" evidence="2">
    <location>
        <begin position="21"/>
        <end position="377"/>
    </location>
</feature>